<dbReference type="PANTHER" id="PTHR37469:SF2">
    <property type="entry name" value="CELLOBIONIC ACID PHOSPHORYLASE"/>
    <property type="match status" value="1"/>
</dbReference>
<dbReference type="EMBL" id="BBSC01000001">
    <property type="protein sequence ID" value="GAM72924.1"/>
    <property type="molecule type" value="Genomic_DNA"/>
</dbReference>
<proteinExistence type="predicted"/>
<dbReference type="STRING" id="1481914.JCM19241_2379"/>
<dbReference type="AlphaFoldDB" id="A0A0B8QE46"/>
<dbReference type="EC" id="2.4.1.49" evidence="4"/>
<dbReference type="GO" id="GO:0005975">
    <property type="term" value="P:carbohydrate metabolic process"/>
    <property type="evidence" value="ECO:0007669"/>
    <property type="project" value="InterPro"/>
</dbReference>
<dbReference type="Pfam" id="PF17167">
    <property type="entry name" value="Glyco_hydro_94"/>
    <property type="match status" value="1"/>
</dbReference>
<dbReference type="Proteomes" id="UP000031666">
    <property type="component" value="Unassembled WGS sequence"/>
</dbReference>
<comment type="caution">
    <text evidence="4">The sequence shown here is derived from an EMBL/GenBank/DDBJ whole genome shotgun (WGS) entry which is preliminary data.</text>
</comment>
<gene>
    <name evidence="4" type="ORF">JCM19241_2379</name>
</gene>
<dbReference type="InterPro" id="IPR012341">
    <property type="entry name" value="6hp_glycosidase-like_sf"/>
</dbReference>
<keyword evidence="2 4" id="KW-0808">Transferase</keyword>
<evidence type="ECO:0000259" key="3">
    <source>
        <dbReference type="Pfam" id="PF17167"/>
    </source>
</evidence>
<name>A0A0B8QE46_9VIBR</name>
<dbReference type="InterPro" id="IPR052047">
    <property type="entry name" value="GH94_Enzymes"/>
</dbReference>
<feature type="domain" description="Glycosyl hydrolase 94 catalytic" evidence="3">
    <location>
        <begin position="1"/>
        <end position="76"/>
    </location>
</feature>
<reference evidence="4 5" key="1">
    <citation type="submission" date="2015-01" db="EMBL/GenBank/DDBJ databases">
        <title>Vibrio sp. C94 JCM 19241 whole genome shotgun sequence.</title>
        <authorList>
            <person name="Sawabe T."/>
            <person name="Meirelles P."/>
            <person name="Feng G."/>
            <person name="Sayaka M."/>
            <person name="Hattori M."/>
            <person name="Ohkuma M."/>
        </authorList>
    </citation>
    <scope>NUCLEOTIDE SEQUENCE [LARGE SCALE GENOMIC DNA]</scope>
    <source>
        <strain evidence="5">JCM 19241</strain>
    </source>
</reference>
<keyword evidence="1 4" id="KW-0328">Glycosyltransferase</keyword>
<dbReference type="Gene3D" id="2.60.420.10">
    <property type="entry name" value="Maltose phosphorylase, domain 3"/>
    <property type="match status" value="1"/>
</dbReference>
<evidence type="ECO:0000256" key="1">
    <source>
        <dbReference type="ARBA" id="ARBA00022676"/>
    </source>
</evidence>
<dbReference type="PANTHER" id="PTHR37469">
    <property type="entry name" value="CELLOBIONIC ACID PHOSPHORYLASE-RELATED"/>
    <property type="match status" value="1"/>
</dbReference>
<sequence length="174" mass="19529">MIAEAIVGNGDRAYEYYRQINPASKNDSLDVFESEPYCYPQNILGDEHPQFGLGRNAWLSGTSSWTYVAGTQWILGVRPEMDGLIVDPCIPRDWPEFKVRRKFRGATYHIQVSNPNGVSKGVLEMRLNGDLIEGNKLPVRTQGEHQVEVILAKPERASDSPLLSSPVIKRTDLT</sequence>
<evidence type="ECO:0000256" key="2">
    <source>
        <dbReference type="ARBA" id="ARBA00022679"/>
    </source>
</evidence>
<organism evidence="4 5">
    <name type="scientific">Vibrio ishigakensis</name>
    <dbReference type="NCBI Taxonomy" id="1481914"/>
    <lineage>
        <taxon>Bacteria</taxon>
        <taxon>Pseudomonadati</taxon>
        <taxon>Pseudomonadota</taxon>
        <taxon>Gammaproteobacteria</taxon>
        <taxon>Vibrionales</taxon>
        <taxon>Vibrionaceae</taxon>
        <taxon>Vibrio</taxon>
    </lineage>
</organism>
<evidence type="ECO:0000313" key="5">
    <source>
        <dbReference type="Proteomes" id="UP000031666"/>
    </source>
</evidence>
<reference evidence="4 5" key="2">
    <citation type="submission" date="2015-01" db="EMBL/GenBank/DDBJ databases">
        <authorList>
            <consortium name="NBRP consortium"/>
            <person name="Sawabe T."/>
            <person name="Meirelles P."/>
            <person name="Feng G."/>
            <person name="Sayaka M."/>
            <person name="Hattori M."/>
            <person name="Ohkuma M."/>
        </authorList>
    </citation>
    <scope>NUCLEOTIDE SEQUENCE [LARGE SCALE GENOMIC DNA]</scope>
    <source>
        <strain evidence="5">JCM 19241</strain>
    </source>
</reference>
<dbReference type="GO" id="GO:0050102">
    <property type="term" value="F:cellodextrin phosphorylase activity"/>
    <property type="evidence" value="ECO:0007669"/>
    <property type="project" value="UniProtKB-EC"/>
</dbReference>
<dbReference type="InterPro" id="IPR033432">
    <property type="entry name" value="GH94_catalytic"/>
</dbReference>
<dbReference type="SUPFAM" id="SSF48208">
    <property type="entry name" value="Six-hairpin glycosidases"/>
    <property type="match status" value="1"/>
</dbReference>
<dbReference type="Gene3D" id="1.50.10.10">
    <property type="match status" value="1"/>
</dbReference>
<dbReference type="InterPro" id="IPR008928">
    <property type="entry name" value="6-hairpin_glycosidase_sf"/>
</dbReference>
<accession>A0A0B8QE46</accession>
<protein>
    <submittedName>
        <fullName evidence="4">Cellodextrin-phosphorylase</fullName>
        <ecNumber evidence="4">2.4.1.49</ecNumber>
    </submittedName>
</protein>
<evidence type="ECO:0000313" key="4">
    <source>
        <dbReference type="EMBL" id="GAM72924.1"/>
    </source>
</evidence>